<sequence length="700" mass="74715">MSSHFSLQGFFHPASVAIIGAKDDPNSVGGRPIFYMRRYGYTGRIYPVNPKRVHVQQLTCFPNLNSLPEQPDLVIIAVSAERALTAVEDAVRAGAKSIIMMSSGFGETGEAGRALEQKIIRMAQAAGVPLIGPNAQGIANFSNGAIANFSTMFMEIEPEDGPIAIVSQSGAASVMPYALLRQRGIGARYLAATGNDADITSSELLLAVLEDPEIKLVLLYLESIRETTALASAAEKARRKGVAIVALKSGTSSRGISAASSHTGALATEDAVVDAYFRRHGIYRVSDISELAAAAELYLSGRSPGKGRVLTMSHSGAVGVVCADAAEQMGMDFADLSDDTVCGLRDIMPAFGAIHNPLDLTAGLLSDGSLFGRALELLCDDSNIDVIHIGMPVAGPGYDVNGFAQAARAASDRSGKLILVSGPQLSVLDHFKTQGIPTYQGDVEALGLLHQYIQHHRLLQQQIPQAVTVTELAMPATTLPCLSEADSLKLMTDLGIPVVQHARCHDLDRALTAFSQIEGKVVLKACSPEIPHKSEYNLVWLGIESQEALVEAFNACHIKLRQLGFPADVIVARQESGRREIVLGARRDPVFGPVVLIGDGGKYLEVLKDYLLLTPPFTAVEVLDALQQLRIWPILQGVRGDQPANLQRLCEAAVQLGNSLIATPAIESVDLNPVLIRHDGELVVLDALVTRAPEPTNSDN</sequence>
<dbReference type="InterPro" id="IPR036291">
    <property type="entry name" value="NAD(P)-bd_dom_sf"/>
</dbReference>
<evidence type="ECO:0000313" key="6">
    <source>
        <dbReference type="Proteomes" id="UP000280792"/>
    </source>
</evidence>
<evidence type="ECO:0000313" key="5">
    <source>
        <dbReference type="EMBL" id="RRJ82804.1"/>
    </source>
</evidence>
<dbReference type="Pfam" id="PF13607">
    <property type="entry name" value="Succ_CoA_lig"/>
    <property type="match status" value="1"/>
</dbReference>
<proteinExistence type="predicted"/>
<dbReference type="PANTHER" id="PTHR43334">
    <property type="entry name" value="ACETATE--COA LIGASE [ADP-FORMING]"/>
    <property type="match status" value="1"/>
</dbReference>
<keyword evidence="2" id="KW-0547">Nucleotide-binding</keyword>
<evidence type="ECO:0000256" key="1">
    <source>
        <dbReference type="ARBA" id="ARBA00022598"/>
    </source>
</evidence>
<evidence type="ECO:0000256" key="2">
    <source>
        <dbReference type="ARBA" id="ARBA00022741"/>
    </source>
</evidence>
<keyword evidence="3" id="KW-0067">ATP-binding</keyword>
<name>A0A3P3VK99_9GAMM</name>
<dbReference type="GO" id="GO:0005524">
    <property type="term" value="F:ATP binding"/>
    <property type="evidence" value="ECO:0007669"/>
    <property type="project" value="UniProtKB-KW"/>
</dbReference>
<dbReference type="Proteomes" id="UP000280792">
    <property type="component" value="Unassembled WGS sequence"/>
</dbReference>
<feature type="domain" description="CoA-binding" evidence="4">
    <location>
        <begin position="10"/>
        <end position="105"/>
    </location>
</feature>
<reference evidence="5 6" key="1">
    <citation type="submission" date="2018-08" db="EMBL/GenBank/DDBJ databases">
        <authorList>
            <person name="Khan S.A."/>
        </authorList>
    </citation>
    <scope>NUCLEOTIDE SEQUENCE [LARGE SCALE GENOMIC DNA]</scope>
    <source>
        <strain evidence="5 6">GTF-13</strain>
    </source>
</reference>
<dbReference type="EMBL" id="QWEZ01000002">
    <property type="protein sequence ID" value="RRJ82804.1"/>
    <property type="molecule type" value="Genomic_DNA"/>
</dbReference>
<evidence type="ECO:0000259" key="4">
    <source>
        <dbReference type="SMART" id="SM00881"/>
    </source>
</evidence>
<dbReference type="PANTHER" id="PTHR43334:SF1">
    <property type="entry name" value="3-HYDROXYPROPIONATE--COA LIGASE [ADP-FORMING]"/>
    <property type="match status" value="1"/>
</dbReference>
<dbReference type="RefSeq" id="WP_125016880.1">
    <property type="nucleotide sequence ID" value="NZ_QWEZ01000002.1"/>
</dbReference>
<dbReference type="InterPro" id="IPR032875">
    <property type="entry name" value="Succ_CoA_lig_flav_dom"/>
</dbReference>
<gene>
    <name evidence="5" type="ORF">D0544_13205</name>
</gene>
<dbReference type="SUPFAM" id="SSF51735">
    <property type="entry name" value="NAD(P)-binding Rossmann-fold domains"/>
    <property type="match status" value="1"/>
</dbReference>
<dbReference type="Gene3D" id="3.40.50.261">
    <property type="entry name" value="Succinyl-CoA synthetase domains"/>
    <property type="match status" value="2"/>
</dbReference>
<dbReference type="InterPro" id="IPR003781">
    <property type="entry name" value="CoA-bd"/>
</dbReference>
<dbReference type="Gene3D" id="3.40.50.720">
    <property type="entry name" value="NAD(P)-binding Rossmann-like Domain"/>
    <property type="match status" value="1"/>
</dbReference>
<dbReference type="InterPro" id="IPR013815">
    <property type="entry name" value="ATP_grasp_subdomain_1"/>
</dbReference>
<dbReference type="GO" id="GO:0016874">
    <property type="term" value="F:ligase activity"/>
    <property type="evidence" value="ECO:0007669"/>
    <property type="project" value="UniProtKB-KW"/>
</dbReference>
<keyword evidence="6" id="KW-1185">Reference proteome</keyword>
<dbReference type="Gene3D" id="3.30.470.20">
    <property type="entry name" value="ATP-grasp fold, B domain"/>
    <property type="match status" value="1"/>
</dbReference>
<evidence type="ECO:0000256" key="3">
    <source>
        <dbReference type="ARBA" id="ARBA00022840"/>
    </source>
</evidence>
<dbReference type="SMART" id="SM00881">
    <property type="entry name" value="CoA_binding"/>
    <property type="match status" value="1"/>
</dbReference>
<keyword evidence="1" id="KW-0436">Ligase</keyword>
<dbReference type="AlphaFoldDB" id="A0A3P3VK99"/>
<dbReference type="Gene3D" id="3.30.1490.20">
    <property type="entry name" value="ATP-grasp fold, A domain"/>
    <property type="match status" value="1"/>
</dbReference>
<reference evidence="5 6" key="2">
    <citation type="submission" date="2018-12" db="EMBL/GenBank/DDBJ databases">
        <title>Simiduia agarivorans gen. nov., sp. nov., a marine, agarolytic bacterium isolated from shallow coastal water from Keelung, Taiwan.</title>
        <authorList>
            <person name="Shieh W.Y."/>
        </authorList>
    </citation>
    <scope>NUCLEOTIDE SEQUENCE [LARGE SCALE GENOMIC DNA]</scope>
    <source>
        <strain evidence="5 6">GTF-13</strain>
    </source>
</reference>
<dbReference type="InterPro" id="IPR051538">
    <property type="entry name" value="Acyl-CoA_Synth/Transferase"/>
</dbReference>
<dbReference type="SUPFAM" id="SSF56059">
    <property type="entry name" value="Glutathione synthetase ATP-binding domain-like"/>
    <property type="match status" value="1"/>
</dbReference>
<dbReference type="Pfam" id="PF13380">
    <property type="entry name" value="CoA_binding_2"/>
    <property type="match status" value="1"/>
</dbReference>
<dbReference type="SUPFAM" id="SSF52210">
    <property type="entry name" value="Succinyl-CoA synthetase domains"/>
    <property type="match status" value="2"/>
</dbReference>
<dbReference type="Pfam" id="PF13549">
    <property type="entry name" value="ATP-grasp_5"/>
    <property type="match status" value="1"/>
</dbReference>
<comment type="caution">
    <text evidence="5">The sequence shown here is derived from an EMBL/GenBank/DDBJ whole genome shotgun (WGS) entry which is preliminary data.</text>
</comment>
<protein>
    <submittedName>
        <fullName evidence="5">CoA-binding protein</fullName>
    </submittedName>
</protein>
<organism evidence="5 6">
    <name type="scientific">Aestuariirhabdus litorea</name>
    <dbReference type="NCBI Taxonomy" id="2528527"/>
    <lineage>
        <taxon>Bacteria</taxon>
        <taxon>Pseudomonadati</taxon>
        <taxon>Pseudomonadota</taxon>
        <taxon>Gammaproteobacteria</taxon>
        <taxon>Oceanospirillales</taxon>
        <taxon>Aestuariirhabdaceae</taxon>
        <taxon>Aestuariirhabdus</taxon>
    </lineage>
</organism>
<accession>A0A3P3VK99</accession>
<dbReference type="InterPro" id="IPR016102">
    <property type="entry name" value="Succinyl-CoA_synth-like"/>
</dbReference>